<feature type="active site" evidence="10">
    <location>
        <position position="341"/>
    </location>
</feature>
<dbReference type="Proteomes" id="UP000648077">
    <property type="component" value="Unassembled WGS sequence"/>
</dbReference>
<keyword evidence="7" id="KW-0788">Thiol protease</keyword>
<proteinExistence type="inferred from homology"/>
<keyword evidence="4 13" id="KW-0645">Protease</keyword>
<feature type="chain" id="PRO_5044096174" evidence="11">
    <location>
        <begin position="31"/>
        <end position="395"/>
    </location>
</feature>
<dbReference type="SUPFAM" id="SSF54001">
    <property type="entry name" value="Cysteine proteinases"/>
    <property type="match status" value="1"/>
</dbReference>
<protein>
    <submittedName>
        <fullName evidence="13">Cysteine protease staphopain</fullName>
    </submittedName>
</protein>
<comment type="subcellular location">
    <subcellularLocation>
        <location evidence="1">Secreted</location>
    </subcellularLocation>
</comment>
<evidence type="ECO:0000256" key="10">
    <source>
        <dbReference type="PIRSR" id="PIRSR608750-1"/>
    </source>
</evidence>
<dbReference type="InterPro" id="IPR037155">
    <property type="entry name" value="Staphopain_pro_sf"/>
</dbReference>
<evidence type="ECO:0000256" key="3">
    <source>
        <dbReference type="ARBA" id="ARBA00022525"/>
    </source>
</evidence>
<dbReference type="InterPro" id="IPR028076">
    <property type="entry name" value="Staphopain_pro"/>
</dbReference>
<dbReference type="PROSITE" id="PS00639">
    <property type="entry name" value="THIOL_PROTEASE_HIS"/>
    <property type="match status" value="1"/>
</dbReference>
<dbReference type="GO" id="GO:0008234">
    <property type="term" value="F:cysteine-type peptidase activity"/>
    <property type="evidence" value="ECO:0007669"/>
    <property type="project" value="UniProtKB-KW"/>
</dbReference>
<name>A0A4Y7VU75_STAEP</name>
<keyword evidence="6" id="KW-0378">Hydrolase</keyword>
<sequence length="395" mass="44697">MKKKLSYMITIMLAFTLSLALGLFFNSAHADSLPQKNGANQKTTKVTVSNKDVPDAVRKLAEEQYLSRVALLDKASNHKATSYTLGEPFKIYKFNKESDGNYYYPVLNKKGDVVYVVTISPNPSNSKASKQQNNYSINVSPFLSKILNQYKNQKITILTNTKGYFALTEDGKVTLVLKTPRNNEKTYENATESTKPKDLNDFKQTASVTKPTLEYQSPRNEMYAEYVNQLKNFRIRETQGYNSWCAGYTMSALLNATYNTNRYNAESVMRYLHPNLRGHDFQFTGLTSNEMLRFGRSQGRNTQYLNRMTSYNEVDQLTTNNQGIAVLGKRVESSDGIHAGHAMAVAGNAKVNNGQKVILIWNPWDNGLMTQDAHSNIIPVSNGDHYEWYASIYGY</sequence>
<dbReference type="OrthoDB" id="2398168at2"/>
<dbReference type="InterPro" id="IPR008750">
    <property type="entry name" value="Peptidase_C47"/>
</dbReference>
<reference evidence="13" key="1">
    <citation type="submission" date="2020-08" db="EMBL/GenBank/DDBJ databases">
        <title>Changes in the skin microbiome associated with squamous cell carcinoma in transplant recipients.</title>
        <authorList>
            <person name="Zaugg J."/>
            <person name="Krueger A."/>
            <person name="Lachner N."/>
        </authorList>
    </citation>
    <scope>NUCLEOTIDE SEQUENCE</scope>
    <source>
        <strain evidence="13">R5988</strain>
    </source>
</reference>
<evidence type="ECO:0000256" key="5">
    <source>
        <dbReference type="ARBA" id="ARBA00022729"/>
    </source>
</evidence>
<gene>
    <name evidence="13" type="ORF">H3963_02665</name>
</gene>
<dbReference type="SUPFAM" id="SSF54403">
    <property type="entry name" value="Cystatin/monellin"/>
    <property type="match status" value="1"/>
</dbReference>
<dbReference type="GO" id="GO:0005576">
    <property type="term" value="C:extracellular region"/>
    <property type="evidence" value="ECO:0007669"/>
    <property type="project" value="UniProtKB-SubCell"/>
</dbReference>
<feature type="active site" evidence="10">
    <location>
        <position position="362"/>
    </location>
</feature>
<comment type="similarity">
    <text evidence="2">Belongs to the peptidase C47 family.</text>
</comment>
<evidence type="ECO:0000256" key="1">
    <source>
        <dbReference type="ARBA" id="ARBA00004613"/>
    </source>
</evidence>
<comment type="caution">
    <text evidence="13">The sequence shown here is derived from an EMBL/GenBank/DDBJ whole genome shotgun (WGS) entry which is preliminary data.</text>
</comment>
<dbReference type="Gene3D" id="3.10.500.10">
    <property type="entry name" value="Staphopain proregion domain"/>
    <property type="match status" value="1"/>
</dbReference>
<dbReference type="Pfam" id="PF05543">
    <property type="entry name" value="Peptidase_C47"/>
    <property type="match status" value="1"/>
</dbReference>
<evidence type="ECO:0000256" key="2">
    <source>
        <dbReference type="ARBA" id="ARBA00010245"/>
    </source>
</evidence>
<dbReference type="InterPro" id="IPR046350">
    <property type="entry name" value="Cystatin_sf"/>
</dbReference>
<dbReference type="Gene3D" id="3.90.70.10">
    <property type="entry name" value="Cysteine proteinases"/>
    <property type="match status" value="1"/>
</dbReference>
<evidence type="ECO:0000256" key="8">
    <source>
        <dbReference type="ARBA" id="ARBA00023026"/>
    </source>
</evidence>
<organism evidence="13 14">
    <name type="scientific">Staphylococcus epidermidis</name>
    <dbReference type="NCBI Taxonomy" id="1282"/>
    <lineage>
        <taxon>Bacteria</taxon>
        <taxon>Bacillati</taxon>
        <taxon>Bacillota</taxon>
        <taxon>Bacilli</taxon>
        <taxon>Bacillales</taxon>
        <taxon>Staphylococcaceae</taxon>
        <taxon>Staphylococcus</taxon>
    </lineage>
</organism>
<keyword evidence="9" id="KW-0865">Zymogen</keyword>
<dbReference type="EMBL" id="JACGQI010000002">
    <property type="protein sequence ID" value="MBF2229360.1"/>
    <property type="molecule type" value="Genomic_DNA"/>
</dbReference>
<evidence type="ECO:0000256" key="4">
    <source>
        <dbReference type="ARBA" id="ARBA00022670"/>
    </source>
</evidence>
<evidence type="ECO:0000313" key="13">
    <source>
        <dbReference type="EMBL" id="MBF2229360.1"/>
    </source>
</evidence>
<dbReference type="Pfam" id="PF14731">
    <property type="entry name" value="Staphopain_pro"/>
    <property type="match status" value="1"/>
</dbReference>
<evidence type="ECO:0000256" key="6">
    <source>
        <dbReference type="ARBA" id="ARBA00022801"/>
    </source>
</evidence>
<evidence type="ECO:0000256" key="11">
    <source>
        <dbReference type="SAM" id="SignalP"/>
    </source>
</evidence>
<evidence type="ECO:0000259" key="12">
    <source>
        <dbReference type="Pfam" id="PF14731"/>
    </source>
</evidence>
<evidence type="ECO:0000256" key="7">
    <source>
        <dbReference type="ARBA" id="ARBA00022807"/>
    </source>
</evidence>
<evidence type="ECO:0000313" key="14">
    <source>
        <dbReference type="Proteomes" id="UP000648077"/>
    </source>
</evidence>
<dbReference type="GO" id="GO:0006508">
    <property type="term" value="P:proteolysis"/>
    <property type="evidence" value="ECO:0007669"/>
    <property type="project" value="UniProtKB-KW"/>
</dbReference>
<evidence type="ECO:0000256" key="9">
    <source>
        <dbReference type="ARBA" id="ARBA00023145"/>
    </source>
</evidence>
<keyword evidence="3" id="KW-0964">Secreted</keyword>
<dbReference type="AlphaFoldDB" id="A0A4Y7VU75"/>
<feature type="domain" description="Staphopain proregion" evidence="12">
    <location>
        <begin position="42"/>
        <end position="210"/>
    </location>
</feature>
<dbReference type="InterPro" id="IPR025660">
    <property type="entry name" value="Pept_his_AS"/>
</dbReference>
<feature type="active site" evidence="10">
    <location>
        <position position="245"/>
    </location>
</feature>
<dbReference type="InterPro" id="IPR038765">
    <property type="entry name" value="Papain-like_cys_pep_sf"/>
</dbReference>
<keyword evidence="5 11" id="KW-0732">Signal</keyword>
<accession>A0A4Y7VU75</accession>
<feature type="signal peptide" evidence="11">
    <location>
        <begin position="1"/>
        <end position="30"/>
    </location>
</feature>
<keyword evidence="8" id="KW-0843">Virulence</keyword>
<dbReference type="RefSeq" id="WP_002484657.1">
    <property type="nucleotide sequence ID" value="NZ_CAJUUW010000005.1"/>
</dbReference>